<evidence type="ECO:0000313" key="4">
    <source>
        <dbReference type="EMBL" id="TDF92427.1"/>
    </source>
</evidence>
<dbReference type="EMBL" id="SMRU01000023">
    <property type="protein sequence ID" value="TDF92427.1"/>
    <property type="molecule type" value="Genomic_DNA"/>
</dbReference>
<comment type="caution">
    <text evidence="4">The sequence shown here is derived from an EMBL/GenBank/DDBJ whole genome shotgun (WGS) entry which is preliminary data.</text>
</comment>
<name>A0A4R5KDZ2_9MICC</name>
<feature type="transmembrane region" description="Helical" evidence="3">
    <location>
        <begin position="110"/>
        <end position="131"/>
    </location>
</feature>
<sequence length="147" mass="15511">MKAMTAEEVAMTGKTKAARGPREAAHAAQDRAEEWLKEAAGRASPQAQAAVRWALSMVDEAHVPDVVHGVVVTLTGNRKVANRARKAASRAVRRAERKLNAADRTFGKTLFVSALVAAVVAVAGVLAWRAASSGPESGESGAERRSR</sequence>
<feature type="region of interest" description="Disordered" evidence="2">
    <location>
        <begin position="1"/>
        <end position="28"/>
    </location>
</feature>
<gene>
    <name evidence="4" type="ORF">E1809_17965</name>
</gene>
<keyword evidence="3" id="KW-1133">Transmembrane helix</keyword>
<keyword evidence="3" id="KW-0812">Transmembrane</keyword>
<reference evidence="4 5" key="1">
    <citation type="submission" date="2019-03" db="EMBL/GenBank/DDBJ databases">
        <title>Whole genome sequence of Arthrobacter sp JH1-1.</title>
        <authorList>
            <person name="Trinh H.N."/>
        </authorList>
    </citation>
    <scope>NUCLEOTIDE SEQUENCE [LARGE SCALE GENOMIC DNA]</scope>
    <source>
        <strain evidence="4 5">JH1-1</strain>
    </source>
</reference>
<keyword evidence="5" id="KW-1185">Reference proteome</keyword>
<protein>
    <submittedName>
        <fullName evidence="4">Uncharacterized protein</fullName>
    </submittedName>
</protein>
<feature type="coiled-coil region" evidence="1">
    <location>
        <begin position="78"/>
        <end position="105"/>
    </location>
</feature>
<dbReference type="RefSeq" id="WP_133205614.1">
    <property type="nucleotide sequence ID" value="NZ_SMRU01000023.1"/>
</dbReference>
<keyword evidence="3" id="KW-0472">Membrane</keyword>
<dbReference type="Proteomes" id="UP000295511">
    <property type="component" value="Unassembled WGS sequence"/>
</dbReference>
<keyword evidence="1" id="KW-0175">Coiled coil</keyword>
<evidence type="ECO:0000256" key="2">
    <source>
        <dbReference type="SAM" id="MobiDB-lite"/>
    </source>
</evidence>
<accession>A0A4R5KDZ2</accession>
<evidence type="ECO:0000256" key="1">
    <source>
        <dbReference type="SAM" id="Coils"/>
    </source>
</evidence>
<evidence type="ECO:0000313" key="5">
    <source>
        <dbReference type="Proteomes" id="UP000295511"/>
    </source>
</evidence>
<evidence type="ECO:0000256" key="3">
    <source>
        <dbReference type="SAM" id="Phobius"/>
    </source>
</evidence>
<organism evidence="4 5">
    <name type="scientific">Arthrobacter terricola</name>
    <dbReference type="NCBI Taxonomy" id="2547396"/>
    <lineage>
        <taxon>Bacteria</taxon>
        <taxon>Bacillati</taxon>
        <taxon>Actinomycetota</taxon>
        <taxon>Actinomycetes</taxon>
        <taxon>Micrococcales</taxon>
        <taxon>Micrococcaceae</taxon>
        <taxon>Arthrobacter</taxon>
    </lineage>
</organism>
<dbReference type="AlphaFoldDB" id="A0A4R5KDZ2"/>
<proteinExistence type="predicted"/>